<comment type="subcellular location">
    <subcellularLocation>
        <location evidence="2">Membrane</location>
        <topology evidence="2">Single-pass type I membrane protein</topology>
    </subcellularLocation>
</comment>
<evidence type="ECO:0000256" key="15">
    <source>
        <dbReference type="ARBA" id="ARBA00023136"/>
    </source>
</evidence>
<evidence type="ECO:0000256" key="7">
    <source>
        <dbReference type="ARBA" id="ARBA00022723"/>
    </source>
</evidence>
<protein>
    <recommendedName>
        <fullName evidence="3">non-specific serine/threonine protein kinase</fullName>
        <ecNumber evidence="3">2.7.11.1</ecNumber>
    </recommendedName>
</protein>
<dbReference type="STRING" id="2316362.A0A4Q2DGL2"/>
<gene>
    <name evidence="23" type="ORF">EST38_g8186</name>
</gene>
<feature type="compositionally biased region" description="Low complexity" evidence="19">
    <location>
        <begin position="99"/>
        <end position="115"/>
    </location>
</feature>
<dbReference type="EC" id="2.7.11.1" evidence="3"/>
<keyword evidence="14 20" id="KW-1133">Transmembrane helix</keyword>
<keyword evidence="13" id="KW-0460">Magnesium</keyword>
<keyword evidence="8" id="KW-0732">Signal</keyword>
<dbReference type="GO" id="GO:0004521">
    <property type="term" value="F:RNA endonuclease activity"/>
    <property type="evidence" value="ECO:0007669"/>
    <property type="project" value="InterPro"/>
</dbReference>
<dbReference type="InterPro" id="IPR038357">
    <property type="entry name" value="KEN_sf"/>
</dbReference>
<dbReference type="GO" id="GO:0005524">
    <property type="term" value="F:ATP binding"/>
    <property type="evidence" value="ECO:0007669"/>
    <property type="project" value="UniProtKB-KW"/>
</dbReference>
<dbReference type="Pfam" id="PF00069">
    <property type="entry name" value="Pkinase"/>
    <property type="match status" value="1"/>
</dbReference>
<keyword evidence="10" id="KW-0418">Kinase</keyword>
<evidence type="ECO:0000259" key="21">
    <source>
        <dbReference type="PROSITE" id="PS50011"/>
    </source>
</evidence>
<evidence type="ECO:0000256" key="13">
    <source>
        <dbReference type="ARBA" id="ARBA00022842"/>
    </source>
</evidence>
<dbReference type="PROSITE" id="PS50011">
    <property type="entry name" value="PROTEIN_KINASE_DOM"/>
    <property type="match status" value="1"/>
</dbReference>
<feature type="compositionally biased region" description="Polar residues" evidence="19">
    <location>
        <begin position="186"/>
        <end position="209"/>
    </location>
</feature>
<dbReference type="Pfam" id="PF06479">
    <property type="entry name" value="Ribonuc_2-5A"/>
    <property type="match status" value="1"/>
</dbReference>
<feature type="compositionally biased region" description="Basic residues" evidence="19">
    <location>
        <begin position="1166"/>
        <end position="1181"/>
    </location>
</feature>
<dbReference type="SMART" id="SM00580">
    <property type="entry name" value="PUG"/>
    <property type="match status" value="1"/>
</dbReference>
<dbReference type="SUPFAM" id="SSF56112">
    <property type="entry name" value="Protein kinase-like (PK-like)"/>
    <property type="match status" value="1"/>
</dbReference>
<evidence type="ECO:0000256" key="2">
    <source>
        <dbReference type="ARBA" id="ARBA00004479"/>
    </source>
</evidence>
<evidence type="ECO:0000256" key="3">
    <source>
        <dbReference type="ARBA" id="ARBA00012513"/>
    </source>
</evidence>
<evidence type="ECO:0000256" key="9">
    <source>
        <dbReference type="ARBA" id="ARBA00022741"/>
    </source>
</evidence>
<dbReference type="GO" id="GO:0016787">
    <property type="term" value="F:hydrolase activity"/>
    <property type="evidence" value="ECO:0007669"/>
    <property type="project" value="UniProtKB-KW"/>
</dbReference>
<dbReference type="Proteomes" id="UP000290288">
    <property type="component" value="Unassembled WGS sequence"/>
</dbReference>
<comment type="cofactor">
    <cofactor evidence="1">
        <name>Mg(2+)</name>
        <dbReference type="ChEBI" id="CHEBI:18420"/>
    </cofactor>
</comment>
<dbReference type="GO" id="GO:0070059">
    <property type="term" value="P:intrinsic apoptotic signaling pathway in response to endoplasmic reticulum stress"/>
    <property type="evidence" value="ECO:0007669"/>
    <property type="project" value="TreeGrafter"/>
</dbReference>
<dbReference type="FunFam" id="3.30.200.20:FF:000077">
    <property type="entry name" value="Putative Serine/threonine-protein kinase/endoribonuclease IRE1"/>
    <property type="match status" value="1"/>
</dbReference>
<keyword evidence="16" id="KW-0325">Glycoprotein</keyword>
<dbReference type="PANTHER" id="PTHR13954:SF6">
    <property type="entry name" value="NON-SPECIFIC SERINE_THREONINE PROTEIN KINASE"/>
    <property type="match status" value="1"/>
</dbReference>
<dbReference type="InterPro" id="IPR010513">
    <property type="entry name" value="KEN_dom"/>
</dbReference>
<dbReference type="Gene3D" id="1.10.510.10">
    <property type="entry name" value="Transferase(Phosphotransferase) domain 1"/>
    <property type="match status" value="1"/>
</dbReference>
<feature type="compositionally biased region" description="Polar residues" evidence="19">
    <location>
        <begin position="224"/>
        <end position="245"/>
    </location>
</feature>
<evidence type="ECO:0000256" key="14">
    <source>
        <dbReference type="ARBA" id="ARBA00022989"/>
    </source>
</evidence>
<dbReference type="Gene3D" id="3.30.200.20">
    <property type="entry name" value="Phosphorylase Kinase, domain 1"/>
    <property type="match status" value="1"/>
</dbReference>
<feature type="region of interest" description="Disordered" evidence="19">
    <location>
        <begin position="1084"/>
        <end position="1227"/>
    </location>
</feature>
<proteinExistence type="predicted"/>
<keyword evidence="11" id="KW-0378">Hydrolase</keyword>
<comment type="catalytic activity">
    <reaction evidence="18">
        <text>L-seryl-[protein] + ATP = O-phospho-L-seryl-[protein] + ADP + H(+)</text>
        <dbReference type="Rhea" id="RHEA:17989"/>
        <dbReference type="Rhea" id="RHEA-COMP:9863"/>
        <dbReference type="Rhea" id="RHEA-COMP:11604"/>
        <dbReference type="ChEBI" id="CHEBI:15378"/>
        <dbReference type="ChEBI" id="CHEBI:29999"/>
        <dbReference type="ChEBI" id="CHEBI:30616"/>
        <dbReference type="ChEBI" id="CHEBI:83421"/>
        <dbReference type="ChEBI" id="CHEBI:456216"/>
        <dbReference type="EC" id="2.7.11.1"/>
    </reaction>
    <physiologicalReaction direction="left-to-right" evidence="18">
        <dbReference type="Rhea" id="RHEA:17990"/>
    </physiologicalReaction>
</comment>
<keyword evidence="5" id="KW-0808">Transferase</keyword>
<feature type="region of interest" description="Disordered" evidence="19">
    <location>
        <begin position="1426"/>
        <end position="1454"/>
    </location>
</feature>
<reference evidence="23 24" key="1">
    <citation type="submission" date="2019-01" db="EMBL/GenBank/DDBJ databases">
        <title>Draft genome sequence of Psathyrella aberdarensis IHI B618.</title>
        <authorList>
            <person name="Buettner E."/>
            <person name="Kellner H."/>
        </authorList>
    </citation>
    <scope>NUCLEOTIDE SEQUENCE [LARGE SCALE GENOMIC DNA]</scope>
    <source>
        <strain evidence="23 24">IHI B618</strain>
    </source>
</reference>
<feature type="region of interest" description="Disordered" evidence="19">
    <location>
        <begin position="99"/>
        <end position="130"/>
    </location>
</feature>
<evidence type="ECO:0000256" key="12">
    <source>
        <dbReference type="ARBA" id="ARBA00022840"/>
    </source>
</evidence>
<feature type="compositionally biased region" description="Low complexity" evidence="19">
    <location>
        <begin position="45"/>
        <end position="65"/>
    </location>
</feature>
<evidence type="ECO:0000256" key="6">
    <source>
        <dbReference type="ARBA" id="ARBA00022692"/>
    </source>
</evidence>
<dbReference type="InterPro" id="IPR011009">
    <property type="entry name" value="Kinase-like_dom_sf"/>
</dbReference>
<feature type="compositionally biased region" description="Acidic residues" evidence="19">
    <location>
        <begin position="1146"/>
        <end position="1159"/>
    </location>
</feature>
<evidence type="ECO:0000256" key="18">
    <source>
        <dbReference type="ARBA" id="ARBA00048977"/>
    </source>
</evidence>
<dbReference type="CDD" id="cd09769">
    <property type="entry name" value="Luminal_IRE1"/>
    <property type="match status" value="1"/>
</dbReference>
<dbReference type="CDD" id="cd10422">
    <property type="entry name" value="RNase_Ire1"/>
    <property type="match status" value="1"/>
</dbReference>
<evidence type="ECO:0000256" key="8">
    <source>
        <dbReference type="ARBA" id="ARBA00022729"/>
    </source>
</evidence>
<dbReference type="FunFam" id="1.20.1440.180:FF:000002">
    <property type="entry name" value="Serine/threonine-protein kinase/endoribonuclease IRE1"/>
    <property type="match status" value="1"/>
</dbReference>
<sequence>MDGPTTGVPAVIRIETDVVAPRPEEGPSRPQPVRRTLSSPPTPTSPYHHSSPAESSSSSSEFSPTLGSVAAGAAAAGAYGGKWSTLKLHTNHIYSQSTQSLPAASSSSPPDQLSSGVGMHSDSSLPQHYDANPDQYAYAYSYPMVKQLSPIAEQDYFSPDSLKRTRSLPPSGDTSRAGSDKDLRTSAASGASLLRNSGSPIGSHTSEITRPSPIYASPFISRPLNRTASQTSSRTHVSGTSSAGPRQSLKLDGANVPPVIPPLDLRPSFPGGPQTPNYSHPSPTGSHPRRPFTNPMPIILGSTEGDEMDEEYAGHTDFTTESLHADSFVTASSEDHPTNGNGRPKRGNFVKDQGGENIETVDTVEELSMRPNYRGLPVETGSVRSAGSKVIQPPSASESFITRRWDRDVALGPGVPTFRAKKQWIDVTPAFWAFWLGFLFPFLWLVGGWHFTHFGEQPPRLTFWEFYFNTGYWKEMCCGGRNKKREMDHMKREGKKVVPPPLPRWVSEKQSSELGRARLNDPKRSLRGISFGYPFIPRPVPMHRDESFFQGMVKRILHILGKPNRLFDHLYGIKLREVRGRPEGPRRMFDPWIQRCRYALCYAMLLLAIGLFTASTYLIVYNTRQLLARNIFTLVFHNVCEEKHLERAKTVPGAHGERNLFVDHSHTGTVDSGLGAITLANTIIISSLDHKSTALTAEVTAHGTYTIPPISPPRSGRCMLGGDRRSAQVLDTAQATTTTNERIQDAAQDLELLDIVLVATVDGKFHALKRKSGKTLWSMSSAYSSSGPSTSVAASSLAPLVRTQHIDYDPDEFDDTTPHETYIIEPQSGDIYVMTNPNSPLQRFPFSMAELVDMSPFTAPTERENRTFIGRKETSLILLELETGKIKSTLNSACPPYEDKAIDLDELEESDSRLAETTEVFIGRTDYYISIYGGARQPIQSLSFSVYGPNNKDNAIQTSYRKTKDDNYIQHVGGGNILSLKSRSVANEPRFSPNWAQRLDDSVVAVFDVLRGPTPMQSHPHAFVLLQPRLKLQDILKDSPNVGQRSAFIGMVEETGSLYALSPSHYPLIGYGDLRIKEGAKSSALGVDPIPPSVPTIPTPPQAVGEPIEEPAVPQEPPSAATDAESPSEASEEWVKVPPAPAAPVDDGDESEREGEQDGEATPVPGRKKNRRGKRGKKKKKDLTLSPGEETDGGQPQEPSQAAPSPATPQPATPQSSIILAAPPPLEPRPSLAVSEEILGFGSHGTVVFRGSLQGRAVAVKRLLKDFVTLASREVSILQDSDDHPNVIRYYYQEAHLNFLYIALELCPASLADIIECPDREQYHDIAISFDPKKALKQITSGLRHLHGLKLVHRDIKPQNILVSTTKSSSGGRPVYRMLISDFGLCKRLDVDQTSFLPSTGGGMAAGTVGWRAPEILRGEVKLDDVSDEHSMSSRGSVGTIHGSSSGSTPSTSKATRLTKTVDIFALGCLYYYTLTNGGHPFGDRFEREVNILKNAKSLDLLDRFGEEGTEACDLVEQMLHPEAYERPDTTACLLHPFFWDPGRRLNFLQDASDRFEIMCRDPRDPILVELEKQASTIVGNDWYGRLDKLFIENLGKFRKYDGKSVQDLLRALRNKKHHYQDLPDNVKRHLGAMPEGYLAYFTRRYPKLFLHVHGVIKETRLRTESMFRTYFELPES</sequence>
<feature type="region of interest" description="Disordered" evidence="19">
    <location>
        <begin position="161"/>
        <end position="302"/>
    </location>
</feature>
<keyword evidence="24" id="KW-1185">Reference proteome</keyword>
<evidence type="ECO:0000256" key="19">
    <source>
        <dbReference type="SAM" id="MobiDB-lite"/>
    </source>
</evidence>
<evidence type="ECO:0000256" key="16">
    <source>
        <dbReference type="ARBA" id="ARBA00023180"/>
    </source>
</evidence>
<comment type="catalytic activity">
    <reaction evidence="17">
        <text>L-threonyl-[protein] + ATP = O-phospho-L-threonyl-[protein] + ADP + H(+)</text>
        <dbReference type="Rhea" id="RHEA:46608"/>
        <dbReference type="Rhea" id="RHEA-COMP:11060"/>
        <dbReference type="Rhea" id="RHEA-COMP:11605"/>
        <dbReference type="ChEBI" id="CHEBI:15378"/>
        <dbReference type="ChEBI" id="CHEBI:30013"/>
        <dbReference type="ChEBI" id="CHEBI:30616"/>
        <dbReference type="ChEBI" id="CHEBI:61977"/>
        <dbReference type="ChEBI" id="CHEBI:456216"/>
        <dbReference type="EC" id="2.7.11.1"/>
    </reaction>
    <physiologicalReaction direction="left-to-right" evidence="17">
        <dbReference type="Rhea" id="RHEA:46609"/>
    </physiologicalReaction>
</comment>
<dbReference type="InterPro" id="IPR045133">
    <property type="entry name" value="IRE1/2-like"/>
</dbReference>
<dbReference type="FunFam" id="1.10.510.10:FF:000572">
    <property type="entry name" value="Serine/threonine-protein kinase/endoribonuclease IRE1"/>
    <property type="match status" value="1"/>
</dbReference>
<dbReference type="GO" id="GO:0006397">
    <property type="term" value="P:mRNA processing"/>
    <property type="evidence" value="ECO:0007669"/>
    <property type="project" value="InterPro"/>
</dbReference>
<dbReference type="GO" id="GO:1990604">
    <property type="term" value="C:IRE1-TRAF2-ASK1 complex"/>
    <property type="evidence" value="ECO:0007669"/>
    <property type="project" value="TreeGrafter"/>
</dbReference>
<feature type="domain" description="KEN" evidence="22">
    <location>
        <begin position="1542"/>
        <end position="1674"/>
    </location>
</feature>
<dbReference type="PANTHER" id="PTHR13954">
    <property type="entry name" value="IRE1-RELATED"/>
    <property type="match status" value="1"/>
</dbReference>
<feature type="region of interest" description="Disordered" evidence="19">
    <location>
        <begin position="1"/>
        <end position="65"/>
    </location>
</feature>
<dbReference type="EMBL" id="SDEE01000323">
    <property type="protein sequence ID" value="RXW17665.1"/>
    <property type="molecule type" value="Genomic_DNA"/>
</dbReference>
<dbReference type="PROSITE" id="PS51392">
    <property type="entry name" value="KEN"/>
    <property type="match status" value="1"/>
</dbReference>
<feature type="transmembrane region" description="Helical" evidence="20">
    <location>
        <begin position="596"/>
        <end position="620"/>
    </location>
</feature>
<evidence type="ECO:0000256" key="11">
    <source>
        <dbReference type="ARBA" id="ARBA00022801"/>
    </source>
</evidence>
<feature type="compositionally biased region" description="Low complexity" evidence="19">
    <location>
        <begin position="1436"/>
        <end position="1454"/>
    </location>
</feature>
<feature type="compositionally biased region" description="Pro residues" evidence="19">
    <location>
        <begin position="1089"/>
        <end position="1101"/>
    </location>
</feature>
<dbReference type="GO" id="GO:0051082">
    <property type="term" value="F:unfolded protein binding"/>
    <property type="evidence" value="ECO:0007669"/>
    <property type="project" value="TreeGrafter"/>
</dbReference>
<feature type="region of interest" description="Disordered" evidence="19">
    <location>
        <begin position="331"/>
        <end position="355"/>
    </location>
</feature>
<keyword evidence="9" id="KW-0547">Nucleotide-binding</keyword>
<dbReference type="OrthoDB" id="63989at2759"/>
<dbReference type="GO" id="GO:0004674">
    <property type="term" value="F:protein serine/threonine kinase activity"/>
    <property type="evidence" value="ECO:0007669"/>
    <property type="project" value="UniProtKB-KW"/>
</dbReference>
<feature type="transmembrane region" description="Helical" evidence="20">
    <location>
        <begin position="430"/>
        <end position="451"/>
    </location>
</feature>
<accession>A0A4Q2DGL2</accession>
<evidence type="ECO:0000256" key="10">
    <source>
        <dbReference type="ARBA" id="ARBA00022777"/>
    </source>
</evidence>
<dbReference type="SMART" id="SM00220">
    <property type="entry name" value="S_TKc"/>
    <property type="match status" value="1"/>
</dbReference>
<dbReference type="GO" id="GO:0036498">
    <property type="term" value="P:IRE1-mediated unfolded protein response"/>
    <property type="evidence" value="ECO:0007669"/>
    <property type="project" value="UniProtKB-ARBA"/>
</dbReference>
<keyword evidence="12" id="KW-0067">ATP-binding</keyword>
<evidence type="ECO:0000256" key="1">
    <source>
        <dbReference type="ARBA" id="ARBA00001946"/>
    </source>
</evidence>
<dbReference type="InterPro" id="IPR000719">
    <property type="entry name" value="Prot_kinase_dom"/>
</dbReference>
<keyword evidence="7" id="KW-0479">Metal-binding</keyword>
<feature type="domain" description="Protein kinase" evidence="21">
    <location>
        <begin position="1233"/>
        <end position="1539"/>
    </location>
</feature>
<evidence type="ECO:0000259" key="22">
    <source>
        <dbReference type="PROSITE" id="PS51392"/>
    </source>
</evidence>
<dbReference type="InterPro" id="IPR008271">
    <property type="entry name" value="Ser/Thr_kinase_AS"/>
</dbReference>
<comment type="caution">
    <text evidence="23">The sequence shown here is derived from an EMBL/GenBank/DDBJ whole genome shotgun (WGS) entry which is preliminary data.</text>
</comment>
<name>A0A4Q2DGL2_9AGAR</name>
<evidence type="ECO:0000313" key="24">
    <source>
        <dbReference type="Proteomes" id="UP000290288"/>
    </source>
</evidence>
<feature type="compositionally biased region" description="Low complexity" evidence="19">
    <location>
        <begin position="1195"/>
        <end position="1205"/>
    </location>
</feature>
<evidence type="ECO:0000256" key="17">
    <source>
        <dbReference type="ARBA" id="ARBA00048659"/>
    </source>
</evidence>
<dbReference type="Gene3D" id="1.20.1440.180">
    <property type="entry name" value="KEN domain"/>
    <property type="match status" value="1"/>
</dbReference>
<keyword evidence="15 20" id="KW-0472">Membrane</keyword>
<evidence type="ECO:0000313" key="23">
    <source>
        <dbReference type="EMBL" id="RXW17665.1"/>
    </source>
</evidence>
<keyword evidence="6 20" id="KW-0812">Transmembrane</keyword>
<dbReference type="PROSITE" id="PS00108">
    <property type="entry name" value="PROTEIN_KINASE_ST"/>
    <property type="match status" value="1"/>
</dbReference>
<feature type="compositionally biased region" description="Polar residues" evidence="19">
    <location>
        <begin position="274"/>
        <end position="285"/>
    </location>
</feature>
<keyword evidence="4" id="KW-0723">Serine/threonine-protein kinase</keyword>
<evidence type="ECO:0000256" key="4">
    <source>
        <dbReference type="ARBA" id="ARBA00022527"/>
    </source>
</evidence>
<evidence type="ECO:0000256" key="20">
    <source>
        <dbReference type="SAM" id="Phobius"/>
    </source>
</evidence>
<organism evidence="23 24">
    <name type="scientific">Candolleomyces aberdarensis</name>
    <dbReference type="NCBI Taxonomy" id="2316362"/>
    <lineage>
        <taxon>Eukaryota</taxon>
        <taxon>Fungi</taxon>
        <taxon>Dikarya</taxon>
        <taxon>Basidiomycota</taxon>
        <taxon>Agaricomycotina</taxon>
        <taxon>Agaricomycetes</taxon>
        <taxon>Agaricomycetidae</taxon>
        <taxon>Agaricales</taxon>
        <taxon>Agaricineae</taxon>
        <taxon>Psathyrellaceae</taxon>
        <taxon>Candolleomyces</taxon>
    </lineage>
</organism>
<dbReference type="GO" id="GO:0046872">
    <property type="term" value="F:metal ion binding"/>
    <property type="evidence" value="ECO:0007669"/>
    <property type="project" value="UniProtKB-KW"/>
</dbReference>
<evidence type="ECO:0000256" key="5">
    <source>
        <dbReference type="ARBA" id="ARBA00022679"/>
    </source>
</evidence>